<dbReference type="EMBL" id="CP041636">
    <property type="protein sequence ID" value="QDO96262.1"/>
    <property type="molecule type" value="Genomic_DNA"/>
</dbReference>
<keyword evidence="2" id="KW-1185">Reference proteome</keyword>
<dbReference type="Pfam" id="PF11010">
    <property type="entry name" value="DUF2848"/>
    <property type="match status" value="1"/>
</dbReference>
<dbReference type="OrthoDB" id="9792678at2"/>
<dbReference type="RefSeq" id="WP_144067243.1">
    <property type="nucleotide sequence ID" value="NZ_CP041636.1"/>
</dbReference>
<dbReference type="Proteomes" id="UP000317496">
    <property type="component" value="Chromosome"/>
</dbReference>
<dbReference type="GO" id="GO:0003824">
    <property type="term" value="F:catalytic activity"/>
    <property type="evidence" value="ECO:0007669"/>
    <property type="project" value="InterPro"/>
</dbReference>
<dbReference type="Gene3D" id="3.90.850.10">
    <property type="entry name" value="Fumarylacetoacetase-like, C-terminal domain"/>
    <property type="match status" value="1"/>
</dbReference>
<sequence length="226" mass="24540">MLTFDRLWQDKRDRVAVQIDNLIVAGWAGRDAHAIEHHIEELAAIGVPRPSTVPLFYRIGTGQLSQTTHLQVLGPDTSGEVEPVVLSLADGLWVAVGSDHTDRKAEAAGVALSKQLCSKVVGTGLWRYDEVAPHWDSLILRAWATIDGKRTLYQEGAVSGLRSPADLMQRYSNTATLPPGSLMFGGTIGAIGGIRPGTRFEMELEDPVLQRKLGHAYDIEALPVVA</sequence>
<reference evidence="1 2" key="1">
    <citation type="submission" date="2019-07" db="EMBL/GenBank/DDBJ databases">
        <title>Genome sequencing for Ferrovibrio sp. K5.</title>
        <authorList>
            <person name="Park S.-J."/>
        </authorList>
    </citation>
    <scope>NUCLEOTIDE SEQUENCE [LARGE SCALE GENOMIC DNA]</scope>
    <source>
        <strain evidence="1 2">K5</strain>
    </source>
</reference>
<dbReference type="KEGG" id="fer:FNB15_02760"/>
<evidence type="ECO:0000313" key="2">
    <source>
        <dbReference type="Proteomes" id="UP000317496"/>
    </source>
</evidence>
<name>A0A516GXN4_9PROT</name>
<evidence type="ECO:0000313" key="1">
    <source>
        <dbReference type="EMBL" id="QDO96262.1"/>
    </source>
</evidence>
<dbReference type="InterPro" id="IPR021269">
    <property type="entry name" value="DUF2848"/>
</dbReference>
<dbReference type="SUPFAM" id="SSF56529">
    <property type="entry name" value="FAH"/>
    <property type="match status" value="1"/>
</dbReference>
<accession>A0A516GXN4</accession>
<organism evidence="1 2">
    <name type="scientific">Ferrovibrio terrae</name>
    <dbReference type="NCBI Taxonomy" id="2594003"/>
    <lineage>
        <taxon>Bacteria</taxon>
        <taxon>Pseudomonadati</taxon>
        <taxon>Pseudomonadota</taxon>
        <taxon>Alphaproteobacteria</taxon>
        <taxon>Rhodospirillales</taxon>
        <taxon>Rhodospirillaceae</taxon>
        <taxon>Ferrovibrio</taxon>
    </lineage>
</organism>
<protein>
    <submittedName>
        <fullName evidence="1">DUF2848 domain-containing protein</fullName>
    </submittedName>
</protein>
<dbReference type="AlphaFoldDB" id="A0A516GXN4"/>
<dbReference type="InterPro" id="IPR036663">
    <property type="entry name" value="Fumarylacetoacetase_C_sf"/>
</dbReference>
<proteinExistence type="predicted"/>
<gene>
    <name evidence="1" type="ORF">FNB15_02760</name>
</gene>